<dbReference type="Proteomes" id="UP001055286">
    <property type="component" value="Unassembled WGS sequence"/>
</dbReference>
<dbReference type="SUPFAM" id="SSF46626">
    <property type="entry name" value="Cytochrome c"/>
    <property type="match status" value="1"/>
</dbReference>
<dbReference type="PROSITE" id="PS51007">
    <property type="entry name" value="CYTC"/>
    <property type="match status" value="1"/>
</dbReference>
<keyword evidence="3 4" id="KW-0408">Iron</keyword>
<keyword evidence="2 4" id="KW-0479">Metal-binding</keyword>
<dbReference type="Pfam" id="PF13442">
    <property type="entry name" value="Cytochrome_CBB3"/>
    <property type="match status" value="1"/>
</dbReference>
<dbReference type="PANTHER" id="PTHR40394">
    <property type="entry name" value="LIPOPROTEIN-RELATED"/>
    <property type="match status" value="1"/>
</dbReference>
<evidence type="ECO:0000259" key="5">
    <source>
        <dbReference type="PROSITE" id="PS51007"/>
    </source>
</evidence>
<sequence length="186" mass="20372">MTGRLLPSVLLPSLLLLGACDDLSMARQKRYDVYRRAELWSDGAEARNPPDGTVQQGALADEAALADPPPVDAALLQRGRERYEAICTPCHGLTGHGDGMIVARGFPRPPSYHEDRLRAAPARYLVDVITNGYGVMYRYANRVEPRDRWAIAAYIRALQLSQGARIAEVPGLAEKIPAEANPEGRP</sequence>
<dbReference type="Gene3D" id="1.10.760.10">
    <property type="entry name" value="Cytochrome c-like domain"/>
    <property type="match status" value="1"/>
</dbReference>
<dbReference type="GO" id="GO:0046872">
    <property type="term" value="F:metal ion binding"/>
    <property type="evidence" value="ECO:0007669"/>
    <property type="project" value="UniProtKB-KW"/>
</dbReference>
<evidence type="ECO:0000313" key="6">
    <source>
        <dbReference type="EMBL" id="GJD66669.1"/>
    </source>
</evidence>
<dbReference type="PANTHER" id="PTHR40394:SF2">
    <property type="entry name" value="QUINOL:CYTOCHROME C OXIDOREDUCTASE MEMBRANE PROTEIN"/>
    <property type="match status" value="1"/>
</dbReference>
<accession>A0AA37M8V4</accession>
<evidence type="ECO:0000256" key="1">
    <source>
        <dbReference type="ARBA" id="ARBA00022617"/>
    </source>
</evidence>
<comment type="caution">
    <text evidence="6">The sequence shown here is derived from an EMBL/GenBank/DDBJ whole genome shotgun (WGS) entry which is preliminary data.</text>
</comment>
<organism evidence="6 7">
    <name type="scientific">Methylobacterium frigidaeris</name>
    <dbReference type="NCBI Taxonomy" id="2038277"/>
    <lineage>
        <taxon>Bacteria</taxon>
        <taxon>Pseudomonadati</taxon>
        <taxon>Pseudomonadota</taxon>
        <taxon>Alphaproteobacteria</taxon>
        <taxon>Hyphomicrobiales</taxon>
        <taxon>Methylobacteriaceae</taxon>
        <taxon>Methylobacterium</taxon>
    </lineage>
</organism>
<dbReference type="PROSITE" id="PS51257">
    <property type="entry name" value="PROKAR_LIPOPROTEIN"/>
    <property type="match status" value="1"/>
</dbReference>
<feature type="domain" description="Cytochrome c" evidence="5">
    <location>
        <begin position="74"/>
        <end position="159"/>
    </location>
</feature>
<evidence type="ECO:0000313" key="7">
    <source>
        <dbReference type="Proteomes" id="UP001055286"/>
    </source>
</evidence>
<keyword evidence="7" id="KW-1185">Reference proteome</keyword>
<dbReference type="AlphaFoldDB" id="A0AA37M8V4"/>
<gene>
    <name evidence="6" type="ORF">MPEAHAMD_6867</name>
</gene>
<dbReference type="EMBL" id="BPQJ01000074">
    <property type="protein sequence ID" value="GJD66669.1"/>
    <property type="molecule type" value="Genomic_DNA"/>
</dbReference>
<proteinExistence type="predicted"/>
<dbReference type="InterPro" id="IPR009056">
    <property type="entry name" value="Cyt_c-like_dom"/>
</dbReference>
<protein>
    <recommendedName>
        <fullName evidence="5">Cytochrome c domain-containing protein</fullName>
    </recommendedName>
</protein>
<reference evidence="6" key="1">
    <citation type="journal article" date="2016" name="Front. Microbiol.">
        <title>Genome Sequence of the Piezophilic, Mesophilic Sulfate-Reducing Bacterium Desulfovibrio indicus J2T.</title>
        <authorList>
            <person name="Cao J."/>
            <person name="Maignien L."/>
            <person name="Shao Z."/>
            <person name="Alain K."/>
            <person name="Jebbar M."/>
        </authorList>
    </citation>
    <scope>NUCLEOTIDE SEQUENCE</scope>
    <source>
        <strain evidence="6">JCM 32048</strain>
    </source>
</reference>
<dbReference type="GO" id="GO:0020037">
    <property type="term" value="F:heme binding"/>
    <property type="evidence" value="ECO:0007669"/>
    <property type="project" value="InterPro"/>
</dbReference>
<dbReference type="InterPro" id="IPR036909">
    <property type="entry name" value="Cyt_c-like_dom_sf"/>
</dbReference>
<dbReference type="RefSeq" id="WP_238193625.1">
    <property type="nucleotide sequence ID" value="NZ_BPQJ01000074.1"/>
</dbReference>
<reference evidence="6" key="2">
    <citation type="submission" date="2021-08" db="EMBL/GenBank/DDBJ databases">
        <authorList>
            <person name="Tani A."/>
            <person name="Ola A."/>
            <person name="Ogura Y."/>
            <person name="Katsura K."/>
            <person name="Hayashi T."/>
        </authorList>
    </citation>
    <scope>NUCLEOTIDE SEQUENCE</scope>
    <source>
        <strain evidence="6">JCM 32048</strain>
    </source>
</reference>
<name>A0AA37M8V4_9HYPH</name>
<evidence type="ECO:0000256" key="2">
    <source>
        <dbReference type="ARBA" id="ARBA00022723"/>
    </source>
</evidence>
<keyword evidence="1 4" id="KW-0349">Heme</keyword>
<evidence type="ECO:0000256" key="4">
    <source>
        <dbReference type="PROSITE-ProRule" id="PRU00433"/>
    </source>
</evidence>
<evidence type="ECO:0000256" key="3">
    <source>
        <dbReference type="ARBA" id="ARBA00023004"/>
    </source>
</evidence>
<dbReference type="GO" id="GO:0009055">
    <property type="term" value="F:electron transfer activity"/>
    <property type="evidence" value="ECO:0007669"/>
    <property type="project" value="InterPro"/>
</dbReference>